<evidence type="ECO:0008006" key="3">
    <source>
        <dbReference type="Google" id="ProtNLM"/>
    </source>
</evidence>
<accession>A0A7X4WBZ5</accession>
<sequence>MHRTVSFMLSGSSLLLSSLMLVASGAYAADASFSAGKKLALLSTQQPIYSPQVSIEKRTGRITREELKNGVMDSRHYVDIDDYLARQNKSNAAVPPDRHYVVNSIRVTRPYGSWYAGYGQYRTNQEAINWLGFTAIHFELLNQLDEHQQRRHEQAQITATTSPVGRAVQWQDGAASGSVKAMREGTTTSGRYCREFQQMVTVNETTETAVGTACKLPDGTWEVVSTG</sequence>
<proteinExistence type="predicted"/>
<dbReference type="RefSeq" id="WP_161445128.1">
    <property type="nucleotide sequence ID" value="NZ_WXWU01000029.1"/>
</dbReference>
<protein>
    <recommendedName>
        <fullName evidence="3">Surface antigen domain-containing protein</fullName>
    </recommendedName>
</protein>
<comment type="caution">
    <text evidence="1">The sequence shown here is derived from an EMBL/GenBank/DDBJ whole genome shotgun (WGS) entry which is preliminary data.</text>
</comment>
<evidence type="ECO:0000313" key="2">
    <source>
        <dbReference type="Proteomes" id="UP000465712"/>
    </source>
</evidence>
<dbReference type="EMBL" id="WXWW01000174">
    <property type="protein sequence ID" value="NAW65906.1"/>
    <property type="molecule type" value="Genomic_DNA"/>
</dbReference>
<reference evidence="1 2" key="1">
    <citation type="submission" date="2017-05" db="EMBL/GenBank/DDBJ databases">
        <title>High clonality and local adaptation shapes Vibrionaceae linages within an endangered oasis.</title>
        <authorList>
            <person name="Vazquez-Rosas-Landa M."/>
        </authorList>
    </citation>
    <scope>NUCLEOTIDE SEQUENCE [LARGE SCALE GENOMIC DNA]</scope>
    <source>
        <strain evidence="1 2">P46_P4S1P180</strain>
    </source>
</reference>
<name>A0A7X4WBZ5_9GAMM</name>
<organism evidence="1 2">
    <name type="scientific">Photobacterium halotolerans</name>
    <dbReference type="NCBI Taxonomy" id="265726"/>
    <lineage>
        <taxon>Bacteria</taxon>
        <taxon>Pseudomonadati</taxon>
        <taxon>Pseudomonadota</taxon>
        <taxon>Gammaproteobacteria</taxon>
        <taxon>Vibrionales</taxon>
        <taxon>Vibrionaceae</taxon>
        <taxon>Photobacterium</taxon>
    </lineage>
</organism>
<dbReference type="OrthoDB" id="6170015at2"/>
<evidence type="ECO:0000313" key="1">
    <source>
        <dbReference type="EMBL" id="NAW65906.1"/>
    </source>
</evidence>
<dbReference type="AlphaFoldDB" id="A0A7X4WBZ5"/>
<gene>
    <name evidence="1" type="ORF">CAG72_11830</name>
</gene>
<dbReference type="Proteomes" id="UP000465712">
    <property type="component" value="Unassembled WGS sequence"/>
</dbReference>